<feature type="transmembrane region" description="Helical" evidence="1">
    <location>
        <begin position="33"/>
        <end position="53"/>
    </location>
</feature>
<keyword evidence="1" id="KW-1133">Transmembrane helix</keyword>
<feature type="transmembrane region" description="Helical" evidence="1">
    <location>
        <begin position="7"/>
        <end position="27"/>
    </location>
</feature>
<keyword evidence="1" id="KW-0472">Membrane</keyword>
<evidence type="ECO:0000256" key="1">
    <source>
        <dbReference type="SAM" id="Phobius"/>
    </source>
</evidence>
<evidence type="ECO:0000313" key="2">
    <source>
        <dbReference type="EMBL" id="GAI81383.1"/>
    </source>
</evidence>
<accession>X1RL70</accession>
<reference evidence="2" key="1">
    <citation type="journal article" date="2014" name="Front. Microbiol.">
        <title>High frequency of phylogenetically diverse reductive dehalogenase-homologous genes in deep subseafloor sedimentary metagenomes.</title>
        <authorList>
            <person name="Kawai M."/>
            <person name="Futagami T."/>
            <person name="Toyoda A."/>
            <person name="Takaki Y."/>
            <person name="Nishi S."/>
            <person name="Hori S."/>
            <person name="Arai W."/>
            <person name="Tsubouchi T."/>
            <person name="Morono Y."/>
            <person name="Uchiyama I."/>
            <person name="Ito T."/>
            <person name="Fujiyama A."/>
            <person name="Inagaki F."/>
            <person name="Takami H."/>
        </authorList>
    </citation>
    <scope>NUCLEOTIDE SEQUENCE</scope>
    <source>
        <strain evidence="2">Expedition CK06-06</strain>
    </source>
</reference>
<dbReference type="AlphaFoldDB" id="X1RL70"/>
<comment type="caution">
    <text evidence="2">The sequence shown here is derived from an EMBL/GenBank/DDBJ whole genome shotgun (WGS) entry which is preliminary data.</text>
</comment>
<sequence>MRLTKTLAIALETIGCLIILTGIAIEVSMRAPLGYILITSGACIVAVGGMIFAKLLRRLVGLVYTSISKL</sequence>
<proteinExistence type="predicted"/>
<protein>
    <submittedName>
        <fullName evidence="2">Uncharacterized protein</fullName>
    </submittedName>
</protein>
<gene>
    <name evidence="2" type="ORF">S12H4_21188</name>
</gene>
<keyword evidence="1" id="KW-0812">Transmembrane</keyword>
<name>X1RL70_9ZZZZ</name>
<dbReference type="EMBL" id="BARW01010862">
    <property type="protein sequence ID" value="GAI81383.1"/>
    <property type="molecule type" value="Genomic_DNA"/>
</dbReference>
<organism evidence="2">
    <name type="scientific">marine sediment metagenome</name>
    <dbReference type="NCBI Taxonomy" id="412755"/>
    <lineage>
        <taxon>unclassified sequences</taxon>
        <taxon>metagenomes</taxon>
        <taxon>ecological metagenomes</taxon>
    </lineage>
</organism>